<protein>
    <submittedName>
        <fullName evidence="2">Uncharacterized protein</fullName>
    </submittedName>
</protein>
<feature type="compositionally biased region" description="Low complexity" evidence="1">
    <location>
        <begin position="1393"/>
        <end position="1410"/>
    </location>
</feature>
<reference evidence="2" key="1">
    <citation type="submission" date="2014-11" db="EMBL/GenBank/DDBJ databases">
        <title>Molecular phylogeny of cliff fern family Woodsiaceae with morphological implications.</title>
        <authorList>
            <person name="Shao Y.-Z."/>
            <person name="Wei R."/>
            <person name="Zhang X.-C."/>
        </authorList>
    </citation>
    <scope>NUCLEOTIDE SEQUENCE</scope>
</reference>
<feature type="compositionally biased region" description="Gly residues" evidence="1">
    <location>
        <begin position="519"/>
        <end position="533"/>
    </location>
</feature>
<feature type="region of interest" description="Disordered" evidence="1">
    <location>
        <begin position="391"/>
        <end position="629"/>
    </location>
</feature>
<feature type="compositionally biased region" description="Low complexity" evidence="1">
    <location>
        <begin position="392"/>
        <end position="408"/>
    </location>
</feature>
<feature type="compositionally biased region" description="Acidic residues" evidence="1">
    <location>
        <begin position="618"/>
        <end position="629"/>
    </location>
</feature>
<feature type="compositionally biased region" description="Acidic residues" evidence="1">
    <location>
        <begin position="409"/>
        <end position="425"/>
    </location>
</feature>
<feature type="compositionally biased region" description="Low complexity" evidence="1">
    <location>
        <begin position="558"/>
        <end position="570"/>
    </location>
</feature>
<dbReference type="EMBL" id="CDMZ01002793">
    <property type="protein sequence ID" value="CUC10152.1"/>
    <property type="molecule type" value="Genomic_DNA"/>
</dbReference>
<feature type="region of interest" description="Disordered" evidence="1">
    <location>
        <begin position="794"/>
        <end position="816"/>
    </location>
</feature>
<feature type="region of interest" description="Disordered" evidence="1">
    <location>
        <begin position="1300"/>
        <end position="1357"/>
    </location>
</feature>
<gene>
    <name evidence="2" type="ORF">Cvel_27919.t1.CR1</name>
</gene>
<feature type="compositionally biased region" description="Acidic residues" evidence="1">
    <location>
        <begin position="1324"/>
        <end position="1334"/>
    </location>
</feature>
<dbReference type="VEuPathDB" id="CryptoDB:Cvel_27919"/>
<name>A0A0K6S9E7_9ALVE</name>
<feature type="compositionally biased region" description="Basic and acidic residues" evidence="1">
    <location>
        <begin position="1300"/>
        <end position="1323"/>
    </location>
</feature>
<organism evidence="2">
    <name type="scientific">Chromera velia CCMP2878</name>
    <dbReference type="NCBI Taxonomy" id="1169474"/>
    <lineage>
        <taxon>Eukaryota</taxon>
        <taxon>Sar</taxon>
        <taxon>Alveolata</taxon>
        <taxon>Colpodellida</taxon>
        <taxon>Chromeraceae</taxon>
        <taxon>Chromera</taxon>
    </lineage>
</organism>
<proteinExistence type="predicted"/>
<feature type="region of interest" description="Disordered" evidence="1">
    <location>
        <begin position="1391"/>
        <end position="1410"/>
    </location>
</feature>
<evidence type="ECO:0000313" key="2">
    <source>
        <dbReference type="EMBL" id="CUC10152.1"/>
    </source>
</evidence>
<feature type="compositionally biased region" description="Low complexity" evidence="1">
    <location>
        <begin position="491"/>
        <end position="511"/>
    </location>
</feature>
<feature type="compositionally biased region" description="Acidic residues" evidence="1">
    <location>
        <begin position="600"/>
        <end position="610"/>
    </location>
</feature>
<evidence type="ECO:0000256" key="1">
    <source>
        <dbReference type="SAM" id="MobiDB-lite"/>
    </source>
</evidence>
<sequence>MKATHFTGAPASSASSAPLRPQPLFVFVLASQRSVRESVLIPLLGGKRSLLFRLICKDLAVAVEGRLTTSDVIFESPSLVSWGDPRRMHFEEAEIDVKDKPSAIWLVRRHEKESAKQTGIPCYFWYPEEVFPCSSLQYVLCHASQKCSREIVSQLLSYLPGYRWKLTLSLPPERRKWTRNEWRVMWHRCSDLAYLRPKFNFENTPSLFWKLACNLSLGMGMLCAALVASNVAVLRLILETEPGLVDRLNKVELGVREKEAEHEPDMQYSLADRDSGYSWNFAQISWTVLLQAAMRSEVDAAVSVGWLYTSMGLPLTSGGLRDFLSSDQTWLREWGPLQPRLLRYLVRLGVLGRDRMVEHLARFGCLKELKEEEQRFLGKWRDVVRQWEENAEQQAQQLPEQGGEGDQPMGEEGEQQQEEEVEGGNEGEGAGDVVLQGPPLSTEGGAQNPSHEAAQGEGGQGEDETAGAEEVLGGEAGHGGDGLPPPPLLPPSSSSSSASPEGSSSSAPFESNPITGNLQSGGGETVGAAGEQGEGPMEDGGLSPVPPTRAEEEGGGEVVASVGEVGIQEAGAGGGSGSVSEEGQQEEDSLQGEGVSLTDAEGEGDLEGEGQEGGNGEGEGEGGGVEETDHDSLQGLQWAFWVPPAPVNHYGLWEFSPLISPLSPAYSPTDPLFAGPVDVGGPAMWGDAGDGPLPLEEGGAVDEEQIDLDEEMVGEGGVFGDNFWGEGPNEDDVLEWDDVQEFLMGDEDEEFDVLPDLDRLWVGQSWYWRGVCRAAAEKGQLPVVRWARLEVDEWEGGGEGGRGGEGDGETGESGQSAPRLFRDRRFFWSHEDAVIALKNGHFDVFRAMVTEESSDPLQVPNNAYTVAAQAKKIEWLKAIKEWDKRSGAEIAESLPVDTLMAAVRSHNSEIVDWVLTAAPSLVRQLPPECFEWPPLEPPPRSQFPPLWGDETSIIHTDTFSEKKLAFEVANILCMLIRRTPPPPSLFYSLAGGRSVLSLDFETREEADRALENRDEVDRAAASVVEYIGRRHPDLTPSRYCLTEAIRSRSPYTFAALARLPSRTGWLAPQEVEELYHAMHDINDGSLFQGDGCTREHRSYPRMLLPRVVETLRLLSMVLRELGEGYAQWAGVLASPDESESKGASKLGPFSQRVSLLRLVTDLLSQLWRLRRRSEEKKGKVPKSEIQRLRSEVDQALRVCVTFATPLQKMWTCFSHPLQLPRQALHLMRGDAEYSLVFRDFLRFDLRHEPKCLLNYGVYDRYLFIDLSGTKDFDEALCRYLCQHDYRNKAKILRAVMGKNETELRSEGEQKERDEGVHRVQQAEDEREGGEESEGENSSRTSSLMDENRSDSSHLFSPFPSAPVYSPFSASRKLDNLLLAVLPKPIEKRVTGVSYRPRSSSCPPSLKRVSM</sequence>
<accession>A0A0K6S9E7</accession>